<dbReference type="AlphaFoldDB" id="A0A9D3SWY1"/>
<sequence>MKSITVVMCLIGLCASLPVLDEHERAERSASNEGYGRFYPPYPPFFPFQYDNTFQTLLPYLLLTAKQEPASSMQRVTMVMCLIGLCASLPVLNEHHRIERSSSNEGYGGFVQYPSQPSYPFLPFIPPTQPNNALQTLLPFLLVRLALLTTPAPAAAPLAAPMTAQMMAPMNALMNAPVNAPMNAPIPAQK</sequence>
<evidence type="ECO:0000313" key="3">
    <source>
        <dbReference type="Proteomes" id="UP001046870"/>
    </source>
</evidence>
<evidence type="ECO:0000313" key="2">
    <source>
        <dbReference type="EMBL" id="KAG7458614.1"/>
    </source>
</evidence>
<dbReference type="OrthoDB" id="8959481at2759"/>
<protein>
    <submittedName>
        <fullName evidence="2">Uncharacterized protein</fullName>
    </submittedName>
</protein>
<keyword evidence="3" id="KW-1185">Reference proteome</keyword>
<comment type="caution">
    <text evidence="2">The sequence shown here is derived from an EMBL/GenBank/DDBJ whole genome shotgun (WGS) entry which is preliminary data.</text>
</comment>
<proteinExistence type="predicted"/>
<name>A0A9D3SWY1_MEGAT</name>
<feature type="chain" id="PRO_5039522482" evidence="1">
    <location>
        <begin position="17"/>
        <end position="190"/>
    </location>
</feature>
<dbReference type="Proteomes" id="UP001046870">
    <property type="component" value="Chromosome 20"/>
</dbReference>
<gene>
    <name evidence="2" type="ORF">MATL_G00222350</name>
</gene>
<reference evidence="2" key="1">
    <citation type="submission" date="2021-01" db="EMBL/GenBank/DDBJ databases">
        <authorList>
            <person name="Zahm M."/>
            <person name="Roques C."/>
            <person name="Cabau C."/>
            <person name="Klopp C."/>
            <person name="Donnadieu C."/>
            <person name="Jouanno E."/>
            <person name="Lampietro C."/>
            <person name="Louis A."/>
            <person name="Herpin A."/>
            <person name="Echchiki A."/>
            <person name="Berthelot C."/>
            <person name="Parey E."/>
            <person name="Roest-Crollius H."/>
            <person name="Braasch I."/>
            <person name="Postlethwait J."/>
            <person name="Bobe J."/>
            <person name="Montfort J."/>
            <person name="Bouchez O."/>
            <person name="Begum T."/>
            <person name="Mejri S."/>
            <person name="Adams A."/>
            <person name="Chen W.-J."/>
            <person name="Guiguen Y."/>
        </authorList>
    </citation>
    <scope>NUCLEOTIDE SEQUENCE</scope>
    <source>
        <strain evidence="2">YG-15Mar2019-1</strain>
        <tissue evidence="2">Brain</tissue>
    </source>
</reference>
<organism evidence="2 3">
    <name type="scientific">Megalops atlanticus</name>
    <name type="common">Tarpon</name>
    <name type="synonym">Clupea gigantea</name>
    <dbReference type="NCBI Taxonomy" id="7932"/>
    <lineage>
        <taxon>Eukaryota</taxon>
        <taxon>Metazoa</taxon>
        <taxon>Chordata</taxon>
        <taxon>Craniata</taxon>
        <taxon>Vertebrata</taxon>
        <taxon>Euteleostomi</taxon>
        <taxon>Actinopterygii</taxon>
        <taxon>Neopterygii</taxon>
        <taxon>Teleostei</taxon>
        <taxon>Elopiformes</taxon>
        <taxon>Megalopidae</taxon>
        <taxon>Megalops</taxon>
    </lineage>
</organism>
<accession>A0A9D3SWY1</accession>
<dbReference type="EMBL" id="JAFDVH010000020">
    <property type="protein sequence ID" value="KAG7458614.1"/>
    <property type="molecule type" value="Genomic_DNA"/>
</dbReference>
<keyword evidence="1" id="KW-0732">Signal</keyword>
<evidence type="ECO:0000256" key="1">
    <source>
        <dbReference type="SAM" id="SignalP"/>
    </source>
</evidence>
<feature type="signal peptide" evidence="1">
    <location>
        <begin position="1"/>
        <end position="16"/>
    </location>
</feature>